<feature type="transmembrane region" description="Helical" evidence="1">
    <location>
        <begin position="191"/>
        <end position="211"/>
    </location>
</feature>
<feature type="transmembrane region" description="Helical" evidence="1">
    <location>
        <begin position="82"/>
        <end position="104"/>
    </location>
</feature>
<sequence>MTYTIHLRKLLFSIDDHLFRIGKAESLKNLWKLAIFLCFGSVIVYGWMAYLGIGSEPLSSGAVTSSPAEYELQKFWFIIGRMTYAFILALLVLFVPSLLFYVVTNVPYRKLIIMQLVVLLVMLVERILWVPLVLYAGLDWYVSPFSFGIIASYITDIPFLIYLFGSISIFQLWIIWFQIKFLTKLSPIKSVWVWVMIILFHISLWLITGLLTDVDVHLIGRWFG</sequence>
<dbReference type="AlphaFoldDB" id="A0A1I0HNG9"/>
<dbReference type="OrthoDB" id="2455856at2"/>
<dbReference type="RefSeq" id="WP_090873126.1">
    <property type="nucleotide sequence ID" value="NZ_FOHE01000039.1"/>
</dbReference>
<proteinExistence type="predicted"/>
<evidence type="ECO:0000256" key="1">
    <source>
        <dbReference type="SAM" id="Phobius"/>
    </source>
</evidence>
<dbReference type="EMBL" id="FOHE01000039">
    <property type="protein sequence ID" value="SET84691.1"/>
    <property type="molecule type" value="Genomic_DNA"/>
</dbReference>
<feature type="transmembrane region" description="Helical" evidence="1">
    <location>
        <begin position="30"/>
        <end position="50"/>
    </location>
</feature>
<keyword evidence="1" id="KW-0812">Transmembrane</keyword>
<reference evidence="2 3" key="1">
    <citation type="submission" date="2016-10" db="EMBL/GenBank/DDBJ databases">
        <authorList>
            <person name="de Groot N.N."/>
        </authorList>
    </citation>
    <scope>NUCLEOTIDE SEQUENCE [LARGE SCALE GENOMIC DNA]</scope>
    <source>
        <strain evidence="2 3">IBRC-M 10780</strain>
    </source>
</reference>
<evidence type="ECO:0000313" key="2">
    <source>
        <dbReference type="EMBL" id="SET84691.1"/>
    </source>
</evidence>
<feature type="transmembrane region" description="Helical" evidence="1">
    <location>
        <begin position="157"/>
        <end position="179"/>
    </location>
</feature>
<evidence type="ECO:0008006" key="4">
    <source>
        <dbReference type="Google" id="ProtNLM"/>
    </source>
</evidence>
<name>A0A1I0HNG9_9BACI</name>
<evidence type="ECO:0000313" key="3">
    <source>
        <dbReference type="Proteomes" id="UP000198618"/>
    </source>
</evidence>
<keyword evidence="1" id="KW-0472">Membrane</keyword>
<dbReference type="STRING" id="930131.SAMN05216389_1395"/>
<keyword evidence="1" id="KW-1133">Transmembrane helix</keyword>
<keyword evidence="3" id="KW-1185">Reference proteome</keyword>
<organism evidence="2 3">
    <name type="scientific">Oceanobacillus limi</name>
    <dbReference type="NCBI Taxonomy" id="930131"/>
    <lineage>
        <taxon>Bacteria</taxon>
        <taxon>Bacillati</taxon>
        <taxon>Bacillota</taxon>
        <taxon>Bacilli</taxon>
        <taxon>Bacillales</taxon>
        <taxon>Bacillaceae</taxon>
        <taxon>Oceanobacillus</taxon>
    </lineage>
</organism>
<gene>
    <name evidence="2" type="ORF">SAMN05216389_1395</name>
</gene>
<protein>
    <recommendedName>
        <fullName evidence="4">Yip1 domain-containing protein</fullName>
    </recommendedName>
</protein>
<dbReference type="Proteomes" id="UP000198618">
    <property type="component" value="Unassembled WGS sequence"/>
</dbReference>
<accession>A0A1I0HNG9</accession>
<feature type="transmembrane region" description="Helical" evidence="1">
    <location>
        <begin position="116"/>
        <end position="137"/>
    </location>
</feature>